<sequence length="475" mass="50908">MKFTSVLRMLAVQAIAPLLAAKALAQRDDLSQQYCSSQNTAGNYAAVSNIYQSNGACFQQCLQGYAFAIVQYQQCWCSNYIPAEQLGTGSCDTPCPGYPDESCGNNNSGLFGYVPLRRQPSGTAGVVSSTQASSTTPTPTPSSTSTTPELFDGRCTLEFFHYAGRKYHFELGPGVNIYFLADLYTSDNDFAGACKYHCCCTDDYYLDLIHNECSSGYYFVNDPIIKSTSPTPATFTPSPVVSTRVVTLSGAVTTETVTSTPAVFPAAAPAFTEPERKSISGGAIAGIVIGVLLLLLLLLILAIFFLRRRKRRESISEIDAATAGAGPGVGRRSPRRNVSVLSKVGLLARNNTASRNHQDMSENLFDDNMPATGQNSVRHSMLFNHGGSEGIAPVSPLAAGGYASSGHSYGQENSRRYSRPLVYDQRLNPSALWANAEANGSRVSIQDHADYSRSVGGRLGVVNPDTRSSFASSRG</sequence>
<dbReference type="Proteomes" id="UP000192596">
    <property type="component" value="Unassembled WGS sequence"/>
</dbReference>
<feature type="signal peptide" evidence="3">
    <location>
        <begin position="1"/>
        <end position="25"/>
    </location>
</feature>
<dbReference type="InterPro" id="IPR002889">
    <property type="entry name" value="WSC_carb-bd"/>
</dbReference>
<evidence type="ECO:0000259" key="4">
    <source>
        <dbReference type="PROSITE" id="PS51212"/>
    </source>
</evidence>
<dbReference type="PANTHER" id="PTHR16861">
    <property type="entry name" value="GLYCOPROTEIN 38"/>
    <property type="match status" value="1"/>
</dbReference>
<dbReference type="SMART" id="SM00321">
    <property type="entry name" value="WSC"/>
    <property type="match status" value="1"/>
</dbReference>
<keyword evidence="2" id="KW-1133">Transmembrane helix</keyword>
<dbReference type="Pfam" id="PF01822">
    <property type="entry name" value="WSC"/>
    <property type="match status" value="1"/>
</dbReference>
<evidence type="ECO:0000256" key="2">
    <source>
        <dbReference type="SAM" id="Phobius"/>
    </source>
</evidence>
<feature type="domain" description="WSC" evidence="4">
    <location>
        <begin position="29"/>
        <end position="116"/>
    </location>
</feature>
<gene>
    <name evidence="5" type="ORF">B0A48_01830</name>
</gene>
<feature type="compositionally biased region" description="Low complexity" evidence="1">
    <location>
        <begin position="128"/>
        <end position="148"/>
    </location>
</feature>
<dbReference type="OrthoDB" id="2537459at2759"/>
<comment type="caution">
    <text evidence="5">The sequence shown here is derived from an EMBL/GenBank/DDBJ whole genome shotgun (WGS) entry which is preliminary data.</text>
</comment>
<protein>
    <recommendedName>
        <fullName evidence="4">WSC domain-containing protein</fullName>
    </recommendedName>
</protein>
<dbReference type="PROSITE" id="PS51212">
    <property type="entry name" value="WSC"/>
    <property type="match status" value="1"/>
</dbReference>
<dbReference type="PANTHER" id="PTHR16861:SF4">
    <property type="entry name" value="SH3 DOMAIN PROTEIN (AFU_ORTHOLOGUE AFUA_1G13610)"/>
    <property type="match status" value="1"/>
</dbReference>
<keyword evidence="6" id="KW-1185">Reference proteome</keyword>
<keyword evidence="2" id="KW-0812">Transmembrane</keyword>
<evidence type="ECO:0000313" key="6">
    <source>
        <dbReference type="Proteomes" id="UP000192596"/>
    </source>
</evidence>
<feature type="chain" id="PRO_5012506303" description="WSC domain-containing protein" evidence="3">
    <location>
        <begin position="26"/>
        <end position="475"/>
    </location>
</feature>
<accession>A0A1V8TQR7</accession>
<proteinExistence type="predicted"/>
<keyword evidence="3" id="KW-0732">Signal</keyword>
<dbReference type="EMBL" id="NAJO01000003">
    <property type="protein sequence ID" value="OQO13601.1"/>
    <property type="molecule type" value="Genomic_DNA"/>
</dbReference>
<feature type="region of interest" description="Disordered" evidence="1">
    <location>
        <begin position="121"/>
        <end position="148"/>
    </location>
</feature>
<reference evidence="6" key="1">
    <citation type="submission" date="2017-03" db="EMBL/GenBank/DDBJ databases">
        <title>Genomes of endolithic fungi from Antarctica.</title>
        <authorList>
            <person name="Coleine C."/>
            <person name="Masonjones S."/>
            <person name="Stajich J.E."/>
        </authorList>
    </citation>
    <scope>NUCLEOTIDE SEQUENCE [LARGE SCALE GENOMIC DNA]</scope>
    <source>
        <strain evidence="6">CCFEE 5527</strain>
    </source>
</reference>
<dbReference type="InParanoid" id="A0A1V8TQR7"/>
<organism evidence="5 6">
    <name type="scientific">Cryoendolithus antarcticus</name>
    <dbReference type="NCBI Taxonomy" id="1507870"/>
    <lineage>
        <taxon>Eukaryota</taxon>
        <taxon>Fungi</taxon>
        <taxon>Dikarya</taxon>
        <taxon>Ascomycota</taxon>
        <taxon>Pezizomycotina</taxon>
        <taxon>Dothideomycetes</taxon>
        <taxon>Dothideomycetidae</taxon>
        <taxon>Cladosporiales</taxon>
        <taxon>Cladosporiaceae</taxon>
        <taxon>Cryoendolithus</taxon>
    </lineage>
</organism>
<evidence type="ECO:0000256" key="1">
    <source>
        <dbReference type="SAM" id="MobiDB-lite"/>
    </source>
</evidence>
<dbReference type="STRING" id="1507870.A0A1V8TQR7"/>
<dbReference type="AlphaFoldDB" id="A0A1V8TQR7"/>
<feature type="transmembrane region" description="Helical" evidence="2">
    <location>
        <begin position="283"/>
        <end position="306"/>
    </location>
</feature>
<name>A0A1V8TQR7_9PEZI</name>
<evidence type="ECO:0000313" key="5">
    <source>
        <dbReference type="EMBL" id="OQO13601.1"/>
    </source>
</evidence>
<keyword evidence="2" id="KW-0472">Membrane</keyword>
<evidence type="ECO:0000256" key="3">
    <source>
        <dbReference type="SAM" id="SignalP"/>
    </source>
</evidence>